<protein>
    <submittedName>
        <fullName evidence="6">Selenium metabolism-associated LysR family transcriptional regulator</fullName>
    </submittedName>
</protein>
<keyword evidence="3" id="KW-0238">DNA-binding</keyword>
<keyword evidence="2" id="KW-0805">Transcription regulation</keyword>
<dbReference type="PANTHER" id="PTHR30126:SF64">
    <property type="entry name" value="HTH-TYPE TRANSCRIPTIONAL REGULATOR CITR"/>
    <property type="match status" value="1"/>
</dbReference>
<evidence type="ECO:0000256" key="4">
    <source>
        <dbReference type="ARBA" id="ARBA00023163"/>
    </source>
</evidence>
<dbReference type="InterPro" id="IPR036388">
    <property type="entry name" value="WH-like_DNA-bd_sf"/>
</dbReference>
<dbReference type="NCBIfam" id="NF040786">
    <property type="entry name" value="LysR_Sec_metab"/>
    <property type="match status" value="1"/>
</dbReference>
<evidence type="ECO:0000256" key="2">
    <source>
        <dbReference type="ARBA" id="ARBA00023015"/>
    </source>
</evidence>
<dbReference type="InterPro" id="IPR000847">
    <property type="entry name" value="LysR_HTH_N"/>
</dbReference>
<dbReference type="RefSeq" id="WP_283076497.1">
    <property type="nucleotide sequence ID" value="NZ_CP121671.1"/>
</dbReference>
<evidence type="ECO:0000313" key="6">
    <source>
        <dbReference type="EMBL" id="WFT74500.1"/>
    </source>
</evidence>
<dbReference type="Proteomes" id="UP001221597">
    <property type="component" value="Chromosome"/>
</dbReference>
<dbReference type="InterPro" id="IPR047788">
    <property type="entry name" value="LysR-like_Sec_metab"/>
</dbReference>
<comment type="similarity">
    <text evidence="1">Belongs to the LysR transcriptional regulatory family.</text>
</comment>
<evidence type="ECO:0000259" key="5">
    <source>
        <dbReference type="PROSITE" id="PS50931"/>
    </source>
</evidence>
<dbReference type="InterPro" id="IPR036390">
    <property type="entry name" value="WH_DNA-bd_sf"/>
</dbReference>
<dbReference type="SUPFAM" id="SSF53850">
    <property type="entry name" value="Periplasmic binding protein-like II"/>
    <property type="match status" value="1"/>
</dbReference>
<dbReference type="Pfam" id="PF03466">
    <property type="entry name" value="LysR_substrate"/>
    <property type="match status" value="1"/>
</dbReference>
<dbReference type="SUPFAM" id="SSF46785">
    <property type="entry name" value="Winged helix' DNA-binding domain"/>
    <property type="match status" value="1"/>
</dbReference>
<gene>
    <name evidence="6" type="ORF">P9989_19445</name>
</gene>
<evidence type="ECO:0000256" key="1">
    <source>
        <dbReference type="ARBA" id="ARBA00009437"/>
    </source>
</evidence>
<accession>A0ABY8IWU5</accession>
<reference evidence="6 7" key="1">
    <citation type="submission" date="2023-04" db="EMBL/GenBank/DDBJ databases">
        <title>Genome sequence of Halobacillus naozhouensis KACC 21980.</title>
        <authorList>
            <person name="Kim S."/>
            <person name="Heo J."/>
            <person name="Kwon S.-W."/>
        </authorList>
    </citation>
    <scope>NUCLEOTIDE SEQUENCE [LARGE SCALE GENOMIC DNA]</scope>
    <source>
        <strain evidence="6 7">KCTC 13234</strain>
    </source>
</reference>
<dbReference type="PROSITE" id="PS50931">
    <property type="entry name" value="HTH_LYSR"/>
    <property type="match status" value="1"/>
</dbReference>
<dbReference type="Gene3D" id="3.40.190.290">
    <property type="match status" value="1"/>
</dbReference>
<feature type="domain" description="HTH lysR-type" evidence="5">
    <location>
        <begin position="1"/>
        <end position="58"/>
    </location>
</feature>
<dbReference type="Gene3D" id="1.10.10.10">
    <property type="entry name" value="Winged helix-like DNA-binding domain superfamily/Winged helix DNA-binding domain"/>
    <property type="match status" value="1"/>
</dbReference>
<organism evidence="6 7">
    <name type="scientific">Halobacillus naozhouensis</name>
    <dbReference type="NCBI Taxonomy" id="554880"/>
    <lineage>
        <taxon>Bacteria</taxon>
        <taxon>Bacillati</taxon>
        <taxon>Bacillota</taxon>
        <taxon>Bacilli</taxon>
        <taxon>Bacillales</taxon>
        <taxon>Bacillaceae</taxon>
        <taxon>Halobacillus</taxon>
    </lineage>
</organism>
<evidence type="ECO:0000256" key="3">
    <source>
        <dbReference type="ARBA" id="ARBA00023125"/>
    </source>
</evidence>
<name>A0ABY8IWU5_9BACI</name>
<dbReference type="EMBL" id="CP121671">
    <property type="protein sequence ID" value="WFT74500.1"/>
    <property type="molecule type" value="Genomic_DNA"/>
</dbReference>
<dbReference type="PANTHER" id="PTHR30126">
    <property type="entry name" value="HTH-TYPE TRANSCRIPTIONAL REGULATOR"/>
    <property type="match status" value="1"/>
</dbReference>
<dbReference type="InterPro" id="IPR005119">
    <property type="entry name" value="LysR_subst-bd"/>
</dbReference>
<dbReference type="PRINTS" id="PR00039">
    <property type="entry name" value="HTHLYSR"/>
</dbReference>
<sequence length="297" mass="32770">MNLKKIQAFVLILEKRSFSEAAEYLGLTQPAVSNQIKSLEKDLGVRLLERVSSSIKPTPAGNYVYSMGRQLLDKYREVEEGVQNFHGILTGNLKIGASTIPGTYLLPKYIGKFYELFPKVDTTIEIADSEQILARIINKQIDIGVTGAKSNSPDIISELVAFDSLVLISPNVHPLVSSTFERNPCDLLKYNFVLREAGSGTRKSMEEGLKGCGIRVDELRIVAQFGSTEAIIAAVEEGLGVSFVSNLAATPAVNAGRVQLVSIMESFSQRYYLSYLKGRYDNPITKHFVNLVLSRDI</sequence>
<keyword evidence="7" id="KW-1185">Reference proteome</keyword>
<keyword evidence="4" id="KW-0804">Transcription</keyword>
<evidence type="ECO:0000313" key="7">
    <source>
        <dbReference type="Proteomes" id="UP001221597"/>
    </source>
</evidence>
<dbReference type="Pfam" id="PF00126">
    <property type="entry name" value="HTH_1"/>
    <property type="match status" value="1"/>
</dbReference>
<proteinExistence type="inferred from homology"/>